<dbReference type="WBParaSite" id="Pan_g4945.t1">
    <property type="protein sequence ID" value="Pan_g4945.t1"/>
    <property type="gene ID" value="Pan_g4945"/>
</dbReference>
<dbReference type="AlphaFoldDB" id="A0A7E4VZX6"/>
<reference evidence="1" key="1">
    <citation type="journal article" date="2013" name="Genetics">
        <title>The draft genome and transcriptome of Panagrellus redivivus are shaped by the harsh demands of a free-living lifestyle.</title>
        <authorList>
            <person name="Srinivasan J."/>
            <person name="Dillman A.R."/>
            <person name="Macchietto M.G."/>
            <person name="Heikkinen L."/>
            <person name="Lakso M."/>
            <person name="Fracchia K.M."/>
            <person name="Antoshechkin I."/>
            <person name="Mortazavi A."/>
            <person name="Wong G."/>
            <person name="Sternberg P.W."/>
        </authorList>
    </citation>
    <scope>NUCLEOTIDE SEQUENCE [LARGE SCALE GENOMIC DNA]</scope>
    <source>
        <strain evidence="1">MT8872</strain>
    </source>
</reference>
<sequence>MGHQDTIEIKNDTLLCSTTVNLKDFDTHGLDVISNHLCNATTLPNLIDLEDCCSSKPFFEALKKIFPNTKNLDCRLSKDFIIDNVRGLVAPSVADVLNAFPELESLCLPCLHSTKWMAQMMHVRQHPLKKLTLMYNELTQYDDFVWNDFLTCVKAQRPGIRFRIVVRKYSKNYESYYLTLKQHLDRTFKEGYASFKANCHTTVIITNPINMYWNVWHVPPPNGDYMQTW</sequence>
<proteinExistence type="predicted"/>
<name>A0A7E4VZX6_PANRE</name>
<reference evidence="2" key="2">
    <citation type="submission" date="2020-10" db="UniProtKB">
        <authorList>
            <consortium name="WormBaseParasite"/>
        </authorList>
    </citation>
    <scope>IDENTIFICATION</scope>
</reference>
<organism evidence="1 2">
    <name type="scientific">Panagrellus redivivus</name>
    <name type="common">Microworm</name>
    <dbReference type="NCBI Taxonomy" id="6233"/>
    <lineage>
        <taxon>Eukaryota</taxon>
        <taxon>Metazoa</taxon>
        <taxon>Ecdysozoa</taxon>
        <taxon>Nematoda</taxon>
        <taxon>Chromadorea</taxon>
        <taxon>Rhabditida</taxon>
        <taxon>Tylenchina</taxon>
        <taxon>Panagrolaimomorpha</taxon>
        <taxon>Panagrolaimoidea</taxon>
        <taxon>Panagrolaimidae</taxon>
        <taxon>Panagrellus</taxon>
    </lineage>
</organism>
<dbReference type="Proteomes" id="UP000492821">
    <property type="component" value="Unassembled WGS sequence"/>
</dbReference>
<protein>
    <submittedName>
        <fullName evidence="2">F-box domain-containing protein</fullName>
    </submittedName>
</protein>
<evidence type="ECO:0000313" key="2">
    <source>
        <dbReference type="WBParaSite" id="Pan_g4945.t1"/>
    </source>
</evidence>
<accession>A0A7E4VZX6</accession>
<keyword evidence="1" id="KW-1185">Reference proteome</keyword>
<evidence type="ECO:0000313" key="1">
    <source>
        <dbReference type="Proteomes" id="UP000492821"/>
    </source>
</evidence>